<protein>
    <submittedName>
        <fullName evidence="2">Coiled-coil domain containing 179</fullName>
    </submittedName>
</protein>
<reference evidence="2" key="3">
    <citation type="submission" date="2025-09" db="UniProtKB">
        <authorList>
            <consortium name="Ensembl"/>
        </authorList>
    </citation>
    <scope>IDENTIFICATION</scope>
</reference>
<evidence type="ECO:0000313" key="2">
    <source>
        <dbReference type="Ensembl" id="ENSPEMP00000021804.1"/>
    </source>
</evidence>
<proteinExistence type="predicted"/>
<gene>
    <name evidence="2" type="primary">Ccdc179</name>
</gene>
<dbReference type="Ensembl" id="ENSPEMT00000026166.2">
    <property type="protein sequence ID" value="ENSPEMP00000021804.1"/>
    <property type="gene ID" value="ENSPEMG00000019341.2"/>
</dbReference>
<dbReference type="GeneTree" id="ENSGT00660000097475"/>
<keyword evidence="3" id="KW-1185">Reference proteome</keyword>
<dbReference type="AlphaFoldDB" id="A0A8C8VYF3"/>
<dbReference type="Proteomes" id="UP000694547">
    <property type="component" value="Chromosome 1"/>
</dbReference>
<reference evidence="2" key="2">
    <citation type="submission" date="2025-08" db="UniProtKB">
        <authorList>
            <consortium name="Ensembl"/>
        </authorList>
    </citation>
    <scope>IDENTIFICATION</scope>
</reference>
<accession>A0A8C8VYF3</accession>
<reference evidence="2 3" key="1">
    <citation type="submission" date="2018-10" db="EMBL/GenBank/DDBJ databases">
        <title>Improved assembly of the deer mouse Peromyscus maniculatus genome.</title>
        <authorList>
            <person name="Lassance J.-M."/>
            <person name="Hoekstra H.E."/>
        </authorList>
    </citation>
    <scope>NUCLEOTIDE SEQUENCE [LARGE SCALE GENOMIC DNA]</scope>
</reference>
<evidence type="ECO:0000256" key="1">
    <source>
        <dbReference type="SAM" id="MobiDB-lite"/>
    </source>
</evidence>
<name>A0A8C8VYF3_PERMB</name>
<sequence>MCLERVRDEEPAQVYPEGPRRHHPSEVSARQWTTD</sequence>
<organism evidence="2 3">
    <name type="scientific">Peromyscus maniculatus bairdii</name>
    <name type="common">Prairie deer mouse</name>
    <dbReference type="NCBI Taxonomy" id="230844"/>
    <lineage>
        <taxon>Eukaryota</taxon>
        <taxon>Metazoa</taxon>
        <taxon>Chordata</taxon>
        <taxon>Craniata</taxon>
        <taxon>Vertebrata</taxon>
        <taxon>Euteleostomi</taxon>
        <taxon>Mammalia</taxon>
        <taxon>Eutheria</taxon>
        <taxon>Euarchontoglires</taxon>
        <taxon>Glires</taxon>
        <taxon>Rodentia</taxon>
        <taxon>Myomorpha</taxon>
        <taxon>Muroidea</taxon>
        <taxon>Cricetidae</taxon>
        <taxon>Neotominae</taxon>
        <taxon>Peromyscus</taxon>
    </lineage>
</organism>
<feature type="compositionally biased region" description="Basic and acidic residues" evidence="1">
    <location>
        <begin position="1"/>
        <end position="10"/>
    </location>
</feature>
<feature type="region of interest" description="Disordered" evidence="1">
    <location>
        <begin position="1"/>
        <end position="35"/>
    </location>
</feature>
<evidence type="ECO:0000313" key="3">
    <source>
        <dbReference type="Proteomes" id="UP000694547"/>
    </source>
</evidence>